<name>A0ABW3B6G2_9FLAO</name>
<proteinExistence type="inferred from homology"/>
<organism evidence="3 4">
    <name type="scientific">Maribacter chungangensis</name>
    <dbReference type="NCBI Taxonomy" id="1069117"/>
    <lineage>
        <taxon>Bacteria</taxon>
        <taxon>Pseudomonadati</taxon>
        <taxon>Bacteroidota</taxon>
        <taxon>Flavobacteriia</taxon>
        <taxon>Flavobacteriales</taxon>
        <taxon>Flavobacteriaceae</taxon>
        <taxon>Maribacter</taxon>
    </lineage>
</organism>
<comment type="similarity">
    <text evidence="1">Belongs to the UPF0213 family.</text>
</comment>
<dbReference type="Pfam" id="PF01541">
    <property type="entry name" value="GIY-YIG"/>
    <property type="match status" value="1"/>
</dbReference>
<comment type="caution">
    <text evidence="3">The sequence shown here is derived from an EMBL/GenBank/DDBJ whole genome shotgun (WGS) entry which is preliminary data.</text>
</comment>
<dbReference type="Gene3D" id="3.40.1440.10">
    <property type="entry name" value="GIY-YIG endonuclease"/>
    <property type="match status" value="1"/>
</dbReference>
<gene>
    <name evidence="3" type="ORF">ACFQZJ_15210</name>
</gene>
<evidence type="ECO:0000256" key="1">
    <source>
        <dbReference type="ARBA" id="ARBA00007435"/>
    </source>
</evidence>
<dbReference type="RefSeq" id="WP_379935725.1">
    <property type="nucleotide sequence ID" value="NZ_JBHTHY010000014.1"/>
</dbReference>
<reference evidence="4" key="1">
    <citation type="journal article" date="2019" name="Int. J. Syst. Evol. Microbiol.">
        <title>The Global Catalogue of Microorganisms (GCM) 10K type strain sequencing project: providing services to taxonomists for standard genome sequencing and annotation.</title>
        <authorList>
            <consortium name="The Broad Institute Genomics Platform"/>
            <consortium name="The Broad Institute Genome Sequencing Center for Infectious Disease"/>
            <person name="Wu L."/>
            <person name="Ma J."/>
        </authorList>
    </citation>
    <scope>NUCLEOTIDE SEQUENCE [LARGE SCALE GENOMIC DNA]</scope>
    <source>
        <strain evidence="4">CCUG 61948</strain>
    </source>
</reference>
<evidence type="ECO:0000313" key="3">
    <source>
        <dbReference type="EMBL" id="MFD0798818.1"/>
    </source>
</evidence>
<protein>
    <submittedName>
        <fullName evidence="3">GIY-YIG nuclease family protein</fullName>
    </submittedName>
</protein>
<dbReference type="CDD" id="cd10449">
    <property type="entry name" value="GIY-YIG_SLX1_like"/>
    <property type="match status" value="1"/>
</dbReference>
<evidence type="ECO:0000259" key="2">
    <source>
        <dbReference type="PROSITE" id="PS50164"/>
    </source>
</evidence>
<dbReference type="EMBL" id="JBHTHY010000014">
    <property type="protein sequence ID" value="MFD0798818.1"/>
    <property type="molecule type" value="Genomic_DNA"/>
</dbReference>
<keyword evidence="4" id="KW-1185">Reference proteome</keyword>
<sequence length="94" mass="11203">MHYLYILYSEKIDKYYIGESPDIVNRLEQHNSHYFEKAFTKAADDWEIIVSEKLNNKGDAVYLEKFIKRMKSKTFIQKIIKDNDILADILSKKP</sequence>
<feature type="domain" description="GIY-YIG" evidence="2">
    <location>
        <begin position="1"/>
        <end position="77"/>
    </location>
</feature>
<dbReference type="SUPFAM" id="SSF82771">
    <property type="entry name" value="GIY-YIG endonuclease"/>
    <property type="match status" value="1"/>
</dbReference>
<dbReference type="InterPro" id="IPR050190">
    <property type="entry name" value="UPF0213_domain"/>
</dbReference>
<dbReference type="Proteomes" id="UP001597012">
    <property type="component" value="Unassembled WGS sequence"/>
</dbReference>
<evidence type="ECO:0000313" key="4">
    <source>
        <dbReference type="Proteomes" id="UP001597012"/>
    </source>
</evidence>
<dbReference type="PANTHER" id="PTHR34477:SF1">
    <property type="entry name" value="UPF0213 PROTEIN YHBQ"/>
    <property type="match status" value="1"/>
</dbReference>
<dbReference type="InterPro" id="IPR000305">
    <property type="entry name" value="GIY-YIG_endonuc"/>
</dbReference>
<dbReference type="PANTHER" id="PTHR34477">
    <property type="entry name" value="UPF0213 PROTEIN YHBQ"/>
    <property type="match status" value="1"/>
</dbReference>
<accession>A0ABW3B6G2</accession>
<dbReference type="InterPro" id="IPR035901">
    <property type="entry name" value="GIY-YIG_endonuc_sf"/>
</dbReference>
<dbReference type="PROSITE" id="PS50164">
    <property type="entry name" value="GIY_YIG"/>
    <property type="match status" value="1"/>
</dbReference>